<organism evidence="2">
    <name type="scientific">Tanacetum cinerariifolium</name>
    <name type="common">Dalmatian daisy</name>
    <name type="synonym">Chrysanthemum cinerariifolium</name>
    <dbReference type="NCBI Taxonomy" id="118510"/>
    <lineage>
        <taxon>Eukaryota</taxon>
        <taxon>Viridiplantae</taxon>
        <taxon>Streptophyta</taxon>
        <taxon>Embryophyta</taxon>
        <taxon>Tracheophyta</taxon>
        <taxon>Spermatophyta</taxon>
        <taxon>Magnoliopsida</taxon>
        <taxon>eudicotyledons</taxon>
        <taxon>Gunneridae</taxon>
        <taxon>Pentapetalae</taxon>
        <taxon>asterids</taxon>
        <taxon>campanulids</taxon>
        <taxon>Asterales</taxon>
        <taxon>Asteraceae</taxon>
        <taxon>Asteroideae</taxon>
        <taxon>Anthemideae</taxon>
        <taxon>Anthemidinae</taxon>
        <taxon>Tanacetum</taxon>
    </lineage>
</organism>
<feature type="compositionally biased region" description="Acidic residues" evidence="1">
    <location>
        <begin position="78"/>
        <end position="102"/>
    </location>
</feature>
<dbReference type="EMBL" id="BKCJ011062279">
    <property type="protein sequence ID" value="GFC77714.1"/>
    <property type="molecule type" value="Genomic_DNA"/>
</dbReference>
<name>A0A699R3J9_TANCI</name>
<feature type="compositionally biased region" description="Polar residues" evidence="1">
    <location>
        <begin position="36"/>
        <end position="45"/>
    </location>
</feature>
<feature type="region of interest" description="Disordered" evidence="1">
    <location>
        <begin position="23"/>
        <end position="113"/>
    </location>
</feature>
<dbReference type="AlphaFoldDB" id="A0A699R3J9"/>
<feature type="compositionally biased region" description="Basic and acidic residues" evidence="1">
    <location>
        <begin position="54"/>
        <end position="69"/>
    </location>
</feature>
<proteinExistence type="predicted"/>
<comment type="caution">
    <text evidence="2">The sequence shown here is derived from an EMBL/GenBank/DDBJ whole genome shotgun (WGS) entry which is preliminary data.</text>
</comment>
<feature type="non-terminal residue" evidence="2">
    <location>
        <position position="1"/>
    </location>
</feature>
<sequence length="113" mass="11999">VKGSVYSKEKQGELALFATEAAPPKLKASVRKTRSSSDTTITPPTAASGPRLTTFEKGKQATKASKDKILSALSKDGDGDEEDNGDDSEEGDGDDNEDDDSKESDCSVLDLDW</sequence>
<evidence type="ECO:0000256" key="1">
    <source>
        <dbReference type="SAM" id="MobiDB-lite"/>
    </source>
</evidence>
<reference evidence="2" key="1">
    <citation type="journal article" date="2019" name="Sci. Rep.">
        <title>Draft genome of Tanacetum cinerariifolium, the natural source of mosquito coil.</title>
        <authorList>
            <person name="Yamashiro T."/>
            <person name="Shiraishi A."/>
            <person name="Satake H."/>
            <person name="Nakayama K."/>
        </authorList>
    </citation>
    <scope>NUCLEOTIDE SEQUENCE</scope>
</reference>
<protein>
    <submittedName>
        <fullName evidence="2">Uncharacterized protein</fullName>
    </submittedName>
</protein>
<evidence type="ECO:0000313" key="2">
    <source>
        <dbReference type="EMBL" id="GFC77714.1"/>
    </source>
</evidence>
<gene>
    <name evidence="2" type="ORF">Tci_849684</name>
</gene>
<accession>A0A699R3J9</accession>